<dbReference type="FunFam" id="3.30.930.10:FF:000065">
    <property type="entry name" value="Proline--tRNA ligase"/>
    <property type="match status" value="1"/>
</dbReference>
<dbReference type="InterPro" id="IPR004154">
    <property type="entry name" value="Anticodon-bd"/>
</dbReference>
<comment type="subcellular location">
    <subcellularLocation>
        <location evidence="1 12">Cytoplasm</location>
    </subcellularLocation>
</comment>
<dbReference type="InterPro" id="IPR002316">
    <property type="entry name" value="Pro-tRNA-ligase_IIa"/>
</dbReference>
<dbReference type="FunFam" id="3.30.930.10:FF:000066">
    <property type="entry name" value="Proline--tRNA ligase"/>
    <property type="match status" value="1"/>
</dbReference>
<dbReference type="AlphaFoldDB" id="A0A0X1KRG2"/>
<dbReference type="InterPro" id="IPR050062">
    <property type="entry name" value="Pro-tRNA_synthetase"/>
</dbReference>
<dbReference type="InterPro" id="IPR004500">
    <property type="entry name" value="Pro-tRNA-synth_IIa_bac-type"/>
</dbReference>
<keyword evidence="6 12" id="KW-0067">ATP-binding</keyword>
<dbReference type="NCBIfam" id="TIGR00409">
    <property type="entry name" value="proS_fam_II"/>
    <property type="match status" value="1"/>
</dbReference>
<dbReference type="PANTHER" id="PTHR42753">
    <property type="entry name" value="MITOCHONDRIAL RIBOSOME PROTEIN L39/PROLYL-TRNA LIGASE FAMILY MEMBER"/>
    <property type="match status" value="1"/>
</dbReference>
<dbReference type="STRING" id="1123384.AJ81_05730"/>
<comment type="catalytic activity">
    <reaction evidence="9 12">
        <text>tRNA(Pro) + L-proline + ATP = L-prolyl-tRNA(Pro) + AMP + diphosphate</text>
        <dbReference type="Rhea" id="RHEA:14305"/>
        <dbReference type="Rhea" id="RHEA-COMP:9700"/>
        <dbReference type="Rhea" id="RHEA-COMP:9702"/>
        <dbReference type="ChEBI" id="CHEBI:30616"/>
        <dbReference type="ChEBI" id="CHEBI:33019"/>
        <dbReference type="ChEBI" id="CHEBI:60039"/>
        <dbReference type="ChEBI" id="CHEBI:78442"/>
        <dbReference type="ChEBI" id="CHEBI:78532"/>
        <dbReference type="ChEBI" id="CHEBI:456215"/>
        <dbReference type="EC" id="6.1.1.15"/>
    </reaction>
</comment>
<sequence length="574" mass="65067">MRFSQLYAPTVKEAPADAEVVSHALLYRAGFIRKAAAGVYTYLPLAKRTLSKIENIVREEMNKIGAQEISMPIIHPAELWQMTGRWDDYGDEMMKLKDRHGRDFALGPTHEEMVTFLVKDEVRSYKQLPLFLYQIGPKYRDEIRPRFGLLRAREFIMKDGYSFHDSEESLDEAYKACSDAYSKIVERINLKYMIVEAASGAIGGSQSHEFVSFAQVGETNLLRCNSCGYSSSDEQAPYRGEYEKIEEDEKLIQLVHTPNVRTVQQVADFLSVEPKRIVKSLLFVGRNGFVMALIQGDRELNVEKLKVFMKDQSLRLATPDEVFETFKVPIGFVGPVGVNVPIVADHGVRHLKNVVVGGMKEDYHYVNANVGRDFNPDHYTDLVLVVENDPCPVCGKPLQAMKGIELGHVFKLGTKYSQSMGAYYMDREGNLKPFIMGCYGWGVSRTMAAVVEQLNDEDGIIWPRSIAPYEVIVTVVSMNDERQKKFAESLYRELNNKGIEALLDDREISPGMKFKDADLIGFPLRITVGKSLQDGFVELKLRNEKNQTRIEADVSKVVQTCVNMLDSYDPQRGR</sequence>
<dbReference type="KEGG" id="phy:AJ81_05730"/>
<evidence type="ECO:0000256" key="9">
    <source>
        <dbReference type="ARBA" id="ARBA00047671"/>
    </source>
</evidence>
<evidence type="ECO:0000256" key="10">
    <source>
        <dbReference type="ARBA" id="ARBA00053664"/>
    </source>
</evidence>
<dbReference type="Pfam" id="PF00587">
    <property type="entry name" value="tRNA-synt_2b"/>
    <property type="match status" value="1"/>
</dbReference>
<accession>A0A0X1KRG2</accession>
<dbReference type="InterPro" id="IPR036754">
    <property type="entry name" value="YbaK/aa-tRNA-synt-asso_dom_sf"/>
</dbReference>
<organism evidence="14 15">
    <name type="scientific">Pseudothermotoga hypogea DSM 11164 = NBRC 106472</name>
    <dbReference type="NCBI Taxonomy" id="1123384"/>
    <lineage>
        <taxon>Bacteria</taxon>
        <taxon>Thermotogati</taxon>
        <taxon>Thermotogota</taxon>
        <taxon>Thermotogae</taxon>
        <taxon>Thermotogales</taxon>
        <taxon>Thermotogaceae</taxon>
        <taxon>Pseudothermotoga</taxon>
    </lineage>
</organism>
<comment type="similarity">
    <text evidence="11 12">Belongs to the class-II aminoacyl-tRNA synthetase family. ProS type 1 subfamily.</text>
</comment>
<keyword evidence="5 12" id="KW-0547">Nucleotide-binding</keyword>
<evidence type="ECO:0000256" key="3">
    <source>
        <dbReference type="ARBA" id="ARBA00022490"/>
    </source>
</evidence>
<dbReference type="GO" id="GO:0004827">
    <property type="term" value="F:proline-tRNA ligase activity"/>
    <property type="evidence" value="ECO:0007669"/>
    <property type="project" value="UniProtKB-UniRule"/>
</dbReference>
<evidence type="ECO:0000256" key="2">
    <source>
        <dbReference type="ARBA" id="ARBA00011738"/>
    </source>
</evidence>
<dbReference type="InterPro" id="IPR006195">
    <property type="entry name" value="aa-tRNA-synth_II"/>
</dbReference>
<dbReference type="HAMAP" id="MF_01569">
    <property type="entry name" value="Pro_tRNA_synth_type1"/>
    <property type="match status" value="1"/>
</dbReference>
<keyword evidence="7 12" id="KW-0648">Protein biosynthesis</keyword>
<evidence type="ECO:0000256" key="8">
    <source>
        <dbReference type="ARBA" id="ARBA00023146"/>
    </source>
</evidence>
<gene>
    <name evidence="12" type="primary">proS</name>
    <name evidence="14" type="ORF">AJ81_05730</name>
</gene>
<dbReference type="SUPFAM" id="SSF55826">
    <property type="entry name" value="YbaK/ProRS associated domain"/>
    <property type="match status" value="1"/>
</dbReference>
<keyword evidence="8 12" id="KW-0030">Aminoacyl-tRNA synthetase</keyword>
<dbReference type="EMBL" id="CP007141">
    <property type="protein sequence ID" value="AJC73780.1"/>
    <property type="molecule type" value="Genomic_DNA"/>
</dbReference>
<dbReference type="Pfam" id="PF04073">
    <property type="entry name" value="tRNA_edit"/>
    <property type="match status" value="1"/>
</dbReference>
<dbReference type="PaxDb" id="1123384-AJ81_05730"/>
<dbReference type="InterPro" id="IPR002314">
    <property type="entry name" value="aa-tRNA-synt_IIb"/>
</dbReference>
<comment type="domain">
    <text evidence="12">Consists of three domains: the N-terminal catalytic domain, the editing domain and the C-terminal anticodon-binding domain.</text>
</comment>
<keyword evidence="15" id="KW-1185">Reference proteome</keyword>
<dbReference type="CDD" id="cd04334">
    <property type="entry name" value="ProRS-INS"/>
    <property type="match status" value="1"/>
</dbReference>
<dbReference type="GO" id="GO:0005524">
    <property type="term" value="F:ATP binding"/>
    <property type="evidence" value="ECO:0007669"/>
    <property type="project" value="UniProtKB-UniRule"/>
</dbReference>
<dbReference type="CDD" id="cd00779">
    <property type="entry name" value="ProRS_core_prok"/>
    <property type="match status" value="1"/>
</dbReference>
<evidence type="ECO:0000256" key="6">
    <source>
        <dbReference type="ARBA" id="ARBA00022840"/>
    </source>
</evidence>
<evidence type="ECO:0000256" key="11">
    <source>
        <dbReference type="ARBA" id="ARBA00060755"/>
    </source>
</evidence>
<dbReference type="GO" id="GO:0002161">
    <property type="term" value="F:aminoacyl-tRNA deacylase activity"/>
    <property type="evidence" value="ECO:0007669"/>
    <property type="project" value="InterPro"/>
</dbReference>
<dbReference type="InterPro" id="IPR036621">
    <property type="entry name" value="Anticodon-bd_dom_sf"/>
</dbReference>
<dbReference type="GO" id="GO:0006433">
    <property type="term" value="P:prolyl-tRNA aminoacylation"/>
    <property type="evidence" value="ECO:0007669"/>
    <property type="project" value="UniProtKB-UniRule"/>
</dbReference>
<evidence type="ECO:0000256" key="12">
    <source>
        <dbReference type="HAMAP-Rule" id="MF_01569"/>
    </source>
</evidence>
<comment type="function">
    <text evidence="10 12">Catalyzes the attachment of proline to tRNA(Pro) in a two-step reaction: proline is first activated by ATP to form Pro-AMP and then transferred to the acceptor end of tRNA(Pro). As ProRS can inadvertently accommodate and process non-cognate amino acids such as alanine and cysteine, to avoid such errors it has two additional distinct editing activities against alanine. One activity is designated as 'pretransfer' editing and involves the tRNA(Pro)-independent hydrolysis of activated Ala-AMP. The other activity is designated 'posttransfer' editing and involves deacylation of mischarged Ala-tRNA(Pro). The misacylated Cys-tRNA(Pro) is not edited by ProRS.</text>
</comment>
<dbReference type="PROSITE" id="PS50862">
    <property type="entry name" value="AA_TRNA_LIGASE_II"/>
    <property type="match status" value="1"/>
</dbReference>
<dbReference type="EC" id="6.1.1.15" evidence="12"/>
<dbReference type="Proteomes" id="UP000077469">
    <property type="component" value="Chromosome"/>
</dbReference>
<dbReference type="InterPro" id="IPR023717">
    <property type="entry name" value="Pro-tRNA-Synthase_IIa_type1"/>
</dbReference>
<keyword evidence="4 12" id="KW-0436">Ligase</keyword>
<feature type="domain" description="Aminoacyl-transfer RNA synthetases class-II family profile" evidence="13">
    <location>
        <begin position="51"/>
        <end position="463"/>
    </location>
</feature>
<reference evidence="14 15" key="1">
    <citation type="submission" date="2014-01" db="EMBL/GenBank/DDBJ databases">
        <title>Genome sequencing of Thermotog hypogea.</title>
        <authorList>
            <person name="Zhang X."/>
            <person name="Alvare G."/>
            <person name="Fristensky B."/>
            <person name="Chen L."/>
            <person name="Suen T."/>
            <person name="Chen Q."/>
            <person name="Ma K."/>
        </authorList>
    </citation>
    <scope>NUCLEOTIDE SEQUENCE [LARGE SCALE GENOMIC DNA]</scope>
    <source>
        <strain evidence="14 15">DSM 11164</strain>
    </source>
</reference>
<dbReference type="SUPFAM" id="SSF55681">
    <property type="entry name" value="Class II aaRS and biotin synthetases"/>
    <property type="match status" value="1"/>
</dbReference>
<evidence type="ECO:0000259" key="13">
    <source>
        <dbReference type="PROSITE" id="PS50862"/>
    </source>
</evidence>
<comment type="subunit">
    <text evidence="2 12">Homodimer.</text>
</comment>
<protein>
    <recommendedName>
        <fullName evidence="12">Proline--tRNA ligase</fullName>
        <ecNumber evidence="12">6.1.1.15</ecNumber>
    </recommendedName>
    <alternativeName>
        <fullName evidence="12">Prolyl-tRNA synthetase</fullName>
        <shortName evidence="12">ProRS</shortName>
    </alternativeName>
</protein>
<dbReference type="InterPro" id="IPR045864">
    <property type="entry name" value="aa-tRNA-synth_II/BPL/LPL"/>
</dbReference>
<dbReference type="PATRIC" id="fig|1123384.7.peg.1135"/>
<dbReference type="CDD" id="cd00861">
    <property type="entry name" value="ProRS_anticodon_short"/>
    <property type="match status" value="1"/>
</dbReference>
<dbReference type="PANTHER" id="PTHR42753:SF2">
    <property type="entry name" value="PROLINE--TRNA LIGASE"/>
    <property type="match status" value="1"/>
</dbReference>
<dbReference type="NCBIfam" id="NF006625">
    <property type="entry name" value="PRK09194.1"/>
    <property type="match status" value="1"/>
</dbReference>
<evidence type="ECO:0000256" key="4">
    <source>
        <dbReference type="ARBA" id="ARBA00022598"/>
    </source>
</evidence>
<dbReference type="OrthoDB" id="9809052at2"/>
<evidence type="ECO:0000256" key="7">
    <source>
        <dbReference type="ARBA" id="ARBA00022917"/>
    </source>
</evidence>
<evidence type="ECO:0000313" key="15">
    <source>
        <dbReference type="Proteomes" id="UP000077469"/>
    </source>
</evidence>
<dbReference type="GO" id="GO:0005829">
    <property type="term" value="C:cytosol"/>
    <property type="evidence" value="ECO:0007669"/>
    <property type="project" value="TreeGrafter"/>
</dbReference>
<dbReference type="RefSeq" id="WP_031505153.1">
    <property type="nucleotide sequence ID" value="NC_022795.1"/>
</dbReference>
<evidence type="ECO:0000256" key="5">
    <source>
        <dbReference type="ARBA" id="ARBA00022741"/>
    </source>
</evidence>
<evidence type="ECO:0000313" key="14">
    <source>
        <dbReference type="EMBL" id="AJC73780.1"/>
    </source>
</evidence>
<dbReference type="Gene3D" id="3.40.50.800">
    <property type="entry name" value="Anticodon-binding domain"/>
    <property type="match status" value="1"/>
</dbReference>
<dbReference type="InterPro" id="IPR044140">
    <property type="entry name" value="ProRS_anticodon_short"/>
</dbReference>
<dbReference type="Pfam" id="PF03129">
    <property type="entry name" value="HGTP_anticodon"/>
    <property type="match status" value="1"/>
</dbReference>
<name>A0A0X1KRG2_9THEM</name>
<dbReference type="InterPro" id="IPR033730">
    <property type="entry name" value="ProRS_core_prok"/>
</dbReference>
<dbReference type="Gene3D" id="3.30.930.10">
    <property type="entry name" value="Bira Bifunctional Protein, Domain 2"/>
    <property type="match status" value="2"/>
</dbReference>
<evidence type="ECO:0000256" key="1">
    <source>
        <dbReference type="ARBA" id="ARBA00004496"/>
    </source>
</evidence>
<dbReference type="SUPFAM" id="SSF52954">
    <property type="entry name" value="Class II aaRS ABD-related"/>
    <property type="match status" value="1"/>
</dbReference>
<keyword evidence="3 12" id="KW-0963">Cytoplasm</keyword>
<dbReference type="PRINTS" id="PR01046">
    <property type="entry name" value="TRNASYNTHPRO"/>
</dbReference>
<dbReference type="InterPro" id="IPR007214">
    <property type="entry name" value="YbaK/aa-tRNA-synth-assoc-dom"/>
</dbReference>
<proteinExistence type="inferred from homology"/>